<comment type="caution">
    <text evidence="1">The sequence shown here is derived from an EMBL/GenBank/DDBJ whole genome shotgun (WGS) entry which is preliminary data.</text>
</comment>
<evidence type="ECO:0008006" key="3">
    <source>
        <dbReference type="Google" id="ProtNLM"/>
    </source>
</evidence>
<proteinExistence type="predicted"/>
<dbReference type="PATRIC" id="fig|874156.12.peg.2619"/>
<dbReference type="InterPro" id="IPR038282">
    <property type="entry name" value="DUF2267_sf"/>
</dbReference>
<accession>A0A0H0XK02</accession>
<gene>
    <name evidence="1" type="ORF">AAV99_12715</name>
</gene>
<dbReference type="Pfam" id="PF10025">
    <property type="entry name" value="DUF2267"/>
    <property type="match status" value="1"/>
</dbReference>
<dbReference type="RefSeq" id="WP_047094437.1">
    <property type="nucleotide sequence ID" value="NZ_LBHU01000004.1"/>
</dbReference>
<organism evidence="1 2">
    <name type="scientific">Aurantiacibacter marinus</name>
    <dbReference type="NCBI Taxonomy" id="874156"/>
    <lineage>
        <taxon>Bacteria</taxon>
        <taxon>Pseudomonadati</taxon>
        <taxon>Pseudomonadota</taxon>
        <taxon>Alphaproteobacteria</taxon>
        <taxon>Sphingomonadales</taxon>
        <taxon>Erythrobacteraceae</taxon>
        <taxon>Aurantiacibacter</taxon>
    </lineage>
</organism>
<dbReference type="InterPro" id="IPR018727">
    <property type="entry name" value="DUF2267"/>
</dbReference>
<dbReference type="EMBL" id="LBHU01000004">
    <property type="protein sequence ID" value="KLI62918.1"/>
    <property type="molecule type" value="Genomic_DNA"/>
</dbReference>
<sequence length="145" mass="16126">MSALGLRQFDKAVQDANIWLDDLMRALDWDDKARAFRLLRSTLHALRDRLPVAEAVDLSAQLPTLIRGVYFEGWTPRATPTNEKTAEDFADKIDGAFPEGLNIDPITLVEGALEVIASHVSEGEIDNVKGCLPPDIRSLWPRTMA</sequence>
<dbReference type="Proteomes" id="UP000053455">
    <property type="component" value="Unassembled WGS sequence"/>
</dbReference>
<dbReference type="AlphaFoldDB" id="A0A0H0XK02"/>
<name>A0A0H0XK02_9SPHN</name>
<reference evidence="1 2" key="1">
    <citation type="submission" date="2015-04" db="EMBL/GenBank/DDBJ databases">
        <title>The draft genome sequence of Erythrobacter marinus HWDM-33.</title>
        <authorList>
            <person name="Zhuang L."/>
            <person name="Liu Y."/>
            <person name="Shao Z."/>
        </authorList>
    </citation>
    <scope>NUCLEOTIDE SEQUENCE [LARGE SCALE GENOMIC DNA]</scope>
    <source>
        <strain evidence="1 2">HWDM-33</strain>
    </source>
</reference>
<dbReference type="STRING" id="874156.GCA_001021555_02626"/>
<evidence type="ECO:0000313" key="2">
    <source>
        <dbReference type="Proteomes" id="UP000053455"/>
    </source>
</evidence>
<dbReference type="Gene3D" id="1.10.490.110">
    <property type="entry name" value="Uncharacterized conserved protein DUF2267"/>
    <property type="match status" value="1"/>
</dbReference>
<dbReference type="OrthoDB" id="20942at2"/>
<keyword evidence="2" id="KW-1185">Reference proteome</keyword>
<evidence type="ECO:0000313" key="1">
    <source>
        <dbReference type="EMBL" id="KLI62918.1"/>
    </source>
</evidence>
<protein>
    <recommendedName>
        <fullName evidence="3">DUF2267 domain-containing protein</fullName>
    </recommendedName>
</protein>